<gene>
    <name evidence="1" type="ORF">UFOPK1392_01026</name>
    <name evidence="2" type="ORF">UFOPK3733_00701</name>
</gene>
<dbReference type="EMBL" id="CAFBNC010000024">
    <property type="protein sequence ID" value="CAB4931496.1"/>
    <property type="molecule type" value="Genomic_DNA"/>
</dbReference>
<sequence>MFTSCAASAMVTRSGFYASSRFSTDVTITATWYAPTTTIFNGSGHKHAARRTLS</sequence>
<evidence type="ECO:0000313" key="1">
    <source>
        <dbReference type="EMBL" id="CAB4323274.1"/>
    </source>
</evidence>
<accession>A0A6J7ILB4</accession>
<organism evidence="2">
    <name type="scientific">freshwater metagenome</name>
    <dbReference type="NCBI Taxonomy" id="449393"/>
    <lineage>
        <taxon>unclassified sequences</taxon>
        <taxon>metagenomes</taxon>
        <taxon>ecological metagenomes</taxon>
    </lineage>
</organism>
<name>A0A6J7ILB4_9ZZZZ</name>
<dbReference type="EMBL" id="CAEMXZ010000035">
    <property type="protein sequence ID" value="CAB4323274.1"/>
    <property type="molecule type" value="Genomic_DNA"/>
</dbReference>
<proteinExistence type="predicted"/>
<protein>
    <submittedName>
        <fullName evidence="2">Unannotated protein</fullName>
    </submittedName>
</protein>
<dbReference type="AlphaFoldDB" id="A0A6J7ILB4"/>
<reference evidence="2" key="1">
    <citation type="submission" date="2020-05" db="EMBL/GenBank/DDBJ databases">
        <authorList>
            <person name="Chiriac C."/>
            <person name="Salcher M."/>
            <person name="Ghai R."/>
            <person name="Kavagutti S V."/>
        </authorList>
    </citation>
    <scope>NUCLEOTIDE SEQUENCE</scope>
</reference>
<evidence type="ECO:0000313" key="2">
    <source>
        <dbReference type="EMBL" id="CAB4931496.1"/>
    </source>
</evidence>